<evidence type="ECO:0000259" key="2">
    <source>
        <dbReference type="Pfam" id="PF04921"/>
    </source>
</evidence>
<feature type="compositionally biased region" description="Basic residues" evidence="1">
    <location>
        <begin position="95"/>
        <end position="104"/>
    </location>
</feature>
<organism evidence="3 4">
    <name type="scientific">Linderina pennispora</name>
    <dbReference type="NCBI Taxonomy" id="61395"/>
    <lineage>
        <taxon>Eukaryota</taxon>
        <taxon>Fungi</taxon>
        <taxon>Fungi incertae sedis</taxon>
        <taxon>Zoopagomycota</taxon>
        <taxon>Kickxellomycotina</taxon>
        <taxon>Kickxellomycetes</taxon>
        <taxon>Kickxellales</taxon>
        <taxon>Kickxellaceae</taxon>
        <taxon>Linderina</taxon>
    </lineage>
</organism>
<evidence type="ECO:0000313" key="4">
    <source>
        <dbReference type="Proteomes" id="UP000193922"/>
    </source>
</evidence>
<proteinExistence type="predicted"/>
<dbReference type="Proteomes" id="UP000193922">
    <property type="component" value="Unassembled WGS sequence"/>
</dbReference>
<name>A0A1Y1W7Q7_9FUNG</name>
<feature type="domain" description="FAM50A/XAP5 C-terminal" evidence="2">
    <location>
        <begin position="164"/>
        <end position="299"/>
    </location>
</feature>
<gene>
    <name evidence="3" type="ORF">DL89DRAFT_267764</name>
</gene>
<evidence type="ECO:0000313" key="3">
    <source>
        <dbReference type="EMBL" id="ORX69580.1"/>
    </source>
</evidence>
<protein>
    <submittedName>
        <fullName evidence="3">XAP5-domain-containing protein</fullName>
    </submittedName>
</protein>
<dbReference type="RefSeq" id="XP_040743268.1">
    <property type="nucleotide sequence ID" value="XM_040887656.1"/>
</dbReference>
<reference evidence="3 4" key="1">
    <citation type="submission" date="2016-07" db="EMBL/GenBank/DDBJ databases">
        <title>Pervasive Adenine N6-methylation of Active Genes in Fungi.</title>
        <authorList>
            <consortium name="DOE Joint Genome Institute"/>
            <person name="Mondo S.J."/>
            <person name="Dannebaum R.O."/>
            <person name="Kuo R.C."/>
            <person name="Labutti K."/>
            <person name="Haridas S."/>
            <person name="Kuo A."/>
            <person name="Salamov A."/>
            <person name="Ahrendt S.R."/>
            <person name="Lipzen A."/>
            <person name="Sullivan W."/>
            <person name="Andreopoulos W.B."/>
            <person name="Clum A."/>
            <person name="Lindquist E."/>
            <person name="Daum C."/>
            <person name="Ramamoorthy G.K."/>
            <person name="Gryganskyi A."/>
            <person name="Culley D."/>
            <person name="Magnuson J.K."/>
            <person name="James T.Y."/>
            <person name="O'Malley M.A."/>
            <person name="Stajich J.E."/>
            <person name="Spatafora J.W."/>
            <person name="Visel A."/>
            <person name="Grigoriev I.V."/>
        </authorList>
    </citation>
    <scope>NUCLEOTIDE SEQUENCE [LARGE SCALE GENOMIC DNA]</scope>
    <source>
        <strain evidence="3 4">ATCC 12442</strain>
    </source>
</reference>
<feature type="region of interest" description="Disordered" evidence="1">
    <location>
        <begin position="79"/>
        <end position="110"/>
    </location>
</feature>
<feature type="compositionally biased region" description="Basic and acidic residues" evidence="1">
    <location>
        <begin position="17"/>
        <end position="26"/>
    </location>
</feature>
<dbReference type="GO" id="GO:0005634">
    <property type="term" value="C:nucleus"/>
    <property type="evidence" value="ECO:0007669"/>
    <property type="project" value="InterPro"/>
</dbReference>
<evidence type="ECO:0000256" key="1">
    <source>
        <dbReference type="SAM" id="MobiDB-lite"/>
    </source>
</evidence>
<dbReference type="EMBL" id="MCFD01000007">
    <property type="protein sequence ID" value="ORX69580.1"/>
    <property type="molecule type" value="Genomic_DNA"/>
</dbReference>
<dbReference type="PANTHER" id="PTHR12722">
    <property type="entry name" value="XAP-5 PROTEIN-RELATED"/>
    <property type="match status" value="1"/>
</dbReference>
<feature type="compositionally biased region" description="Basic and acidic residues" evidence="1">
    <location>
        <begin position="1"/>
        <end position="11"/>
    </location>
</feature>
<dbReference type="AlphaFoldDB" id="A0A1Y1W7Q7"/>
<sequence>MALDDKRRLTDKLQQQRAREHTETESKRRRIMLDNTVKHSSERFVAQENSVESKLKLSTVGLVKLEEFQRIKGALEEERQRKAANTLVDSEAARPKKQKKKKIAKLSFGDDSEEEEEVRKKVVKNPAVDTSFLPDAERDAADAQAREQLRQKWLLEQEKIKDEPVLITYSYWDGTGHRFQVLCRKGDTIRQFLDKCRGQVKELQHTSADALVYVKEDLIIPHRYTFYDFIVNKARGKSGPLFNFDVHEDVRLASDARVERGDSHAGKVCERAWYERNKHIFPANRWEMYDPERDYGTYTVKDTRRR</sequence>
<comment type="caution">
    <text evidence="3">The sequence shown here is derived from an EMBL/GenBank/DDBJ whole genome shotgun (WGS) entry which is preliminary data.</text>
</comment>
<dbReference type="Pfam" id="PF04921">
    <property type="entry name" value="XAP5"/>
    <property type="match status" value="1"/>
</dbReference>
<dbReference type="GeneID" id="63804304"/>
<accession>A0A1Y1W7Q7</accession>
<dbReference type="OrthoDB" id="1562195at2759"/>
<dbReference type="GO" id="GO:0006325">
    <property type="term" value="P:chromatin organization"/>
    <property type="evidence" value="ECO:0007669"/>
    <property type="project" value="TreeGrafter"/>
</dbReference>
<dbReference type="InterPro" id="IPR048337">
    <property type="entry name" value="FAM50A/XAP5_C"/>
</dbReference>
<keyword evidence="4" id="KW-1185">Reference proteome</keyword>
<feature type="region of interest" description="Disordered" evidence="1">
    <location>
        <begin position="1"/>
        <end position="29"/>
    </location>
</feature>
<dbReference type="STRING" id="61395.A0A1Y1W7Q7"/>
<dbReference type="InterPro" id="IPR007005">
    <property type="entry name" value="XAP5"/>
</dbReference>
<dbReference type="PANTHER" id="PTHR12722:SF0">
    <property type="entry name" value="PROTEIN FAM50A"/>
    <property type="match status" value="1"/>
</dbReference>